<comment type="caution">
    <text evidence="2">The sequence shown here is derived from an EMBL/GenBank/DDBJ whole genome shotgun (WGS) entry which is preliminary data.</text>
</comment>
<dbReference type="Pfam" id="PF16389">
    <property type="entry name" value="DUF4998"/>
    <property type="match status" value="1"/>
</dbReference>
<accession>A0A5C6LNW2</accession>
<gene>
    <name evidence="2" type="ORF">FEF09_22375</name>
</gene>
<dbReference type="Gene3D" id="2.60.40.10">
    <property type="entry name" value="Immunoglobulins"/>
    <property type="match status" value="1"/>
</dbReference>
<sequence length="406" mass="45674">MKRYKIANICLLGGLLTVLGCSKKPTDYREFLNGEELVYPGKVANPQAMPGNGRIQLIWQPSPDQSIVQYRVFWNNGADSLNIAASTHNTTDTVKCTIPGLSEYVYSFTVYSYDAKGNRSVATEISNARVYGSVYTATLNNRLTDADNPFTVNEDNSVTLRFVAPDTINISTTLKYTNQQNQEVSKSLAPADDMLTLTDYKFGTPVLYQSSYIPVSNALDTFYTLRADTFPDIYRLVQCDKSLFQERDMWGDMGIYQSDTRVSRLWDGSVGPQGYPNIFHADGNGSLPRTLSFDMGKVYNNLGVIEETGRDCCNNPDQFEVWGIADLNNTIPEMNPNDAGWKDAMINKGWTLLKEVIRTDNGNNAYKTNLIDNPPPVRYIRIRFLHNANGETSYVNLSEITFWNKE</sequence>
<dbReference type="RefSeq" id="WP_146307170.1">
    <property type="nucleotide sequence ID" value="NZ_VOHS01000031.1"/>
</dbReference>
<evidence type="ECO:0000313" key="2">
    <source>
        <dbReference type="EMBL" id="TWV96842.1"/>
    </source>
</evidence>
<dbReference type="InterPro" id="IPR003961">
    <property type="entry name" value="FN3_dom"/>
</dbReference>
<name>A0A5C6LNW2_9BACT</name>
<proteinExistence type="predicted"/>
<reference evidence="2 3" key="1">
    <citation type="submission" date="2019-08" db="EMBL/GenBank/DDBJ databases">
        <title>Whole genome sequencing of chitin degrading bacteria Chitinophaga pinensis YS16.</title>
        <authorList>
            <person name="Singh R.P."/>
            <person name="Manchanda G."/>
            <person name="Maurya I.K."/>
            <person name="Joshi N.K."/>
            <person name="Srivastava A.K."/>
        </authorList>
    </citation>
    <scope>NUCLEOTIDE SEQUENCE [LARGE SCALE GENOMIC DNA]</scope>
    <source>
        <strain evidence="2 3">YS-16</strain>
    </source>
</reference>
<evidence type="ECO:0000259" key="1">
    <source>
        <dbReference type="SMART" id="SM00060"/>
    </source>
</evidence>
<dbReference type="InterPro" id="IPR032164">
    <property type="entry name" value="DUF5000"/>
</dbReference>
<dbReference type="SUPFAM" id="SSF49265">
    <property type="entry name" value="Fibronectin type III"/>
    <property type="match status" value="1"/>
</dbReference>
<protein>
    <recommendedName>
        <fullName evidence="1">Fibronectin type-III domain-containing protein</fullName>
    </recommendedName>
</protein>
<dbReference type="SUPFAM" id="SSF49785">
    <property type="entry name" value="Galactose-binding domain-like"/>
    <property type="match status" value="1"/>
</dbReference>
<dbReference type="InterPro" id="IPR013783">
    <property type="entry name" value="Ig-like_fold"/>
</dbReference>
<dbReference type="InterPro" id="IPR036116">
    <property type="entry name" value="FN3_sf"/>
</dbReference>
<dbReference type="Proteomes" id="UP000318815">
    <property type="component" value="Unassembled WGS sequence"/>
</dbReference>
<dbReference type="EMBL" id="VOHS01000031">
    <property type="protein sequence ID" value="TWV96842.1"/>
    <property type="molecule type" value="Genomic_DNA"/>
</dbReference>
<dbReference type="SMART" id="SM00060">
    <property type="entry name" value="FN3"/>
    <property type="match status" value="1"/>
</dbReference>
<keyword evidence="3" id="KW-1185">Reference proteome</keyword>
<dbReference type="OrthoDB" id="1043438at2"/>
<organism evidence="2 3">
    <name type="scientific">Chitinophaga pinensis</name>
    <dbReference type="NCBI Taxonomy" id="79329"/>
    <lineage>
        <taxon>Bacteria</taxon>
        <taxon>Pseudomonadati</taxon>
        <taxon>Bacteroidota</taxon>
        <taxon>Chitinophagia</taxon>
        <taxon>Chitinophagales</taxon>
        <taxon>Chitinophagaceae</taxon>
        <taxon>Chitinophaga</taxon>
    </lineage>
</organism>
<dbReference type="InterPro" id="IPR008979">
    <property type="entry name" value="Galactose-bd-like_sf"/>
</dbReference>
<evidence type="ECO:0000313" key="3">
    <source>
        <dbReference type="Proteomes" id="UP000318815"/>
    </source>
</evidence>
<dbReference type="AlphaFoldDB" id="A0A5C6LNW2"/>
<feature type="domain" description="Fibronectin type-III" evidence="1">
    <location>
        <begin position="40"/>
        <end position="119"/>
    </location>
</feature>
<dbReference type="Gene3D" id="2.60.120.260">
    <property type="entry name" value="Galactose-binding domain-like"/>
    <property type="match status" value="1"/>
</dbReference>
<dbReference type="Pfam" id="PF16391">
    <property type="entry name" value="DUF5000"/>
    <property type="match status" value="1"/>
</dbReference>
<dbReference type="PROSITE" id="PS51257">
    <property type="entry name" value="PROKAR_LIPOPROTEIN"/>
    <property type="match status" value="1"/>
</dbReference>